<evidence type="ECO:0000256" key="1">
    <source>
        <dbReference type="ARBA" id="ARBA00022448"/>
    </source>
</evidence>
<evidence type="ECO:0000256" key="4">
    <source>
        <dbReference type="ARBA" id="ARBA00022982"/>
    </source>
</evidence>
<dbReference type="InterPro" id="IPR051684">
    <property type="entry name" value="Electron_Trans/Redox"/>
</dbReference>
<gene>
    <name evidence="9" type="ORF">EDD77_13323</name>
</gene>
<dbReference type="Proteomes" id="UP000295184">
    <property type="component" value="Unassembled WGS sequence"/>
</dbReference>
<dbReference type="RefSeq" id="WP_058967112.1">
    <property type="nucleotide sequence ID" value="NZ_CABKVM010000019.1"/>
</dbReference>
<dbReference type="PANTHER" id="PTHR30176">
    <property type="entry name" value="FERREDOXIN-TYPE PROTEIN NAPH"/>
    <property type="match status" value="1"/>
</dbReference>
<evidence type="ECO:0000256" key="2">
    <source>
        <dbReference type="ARBA" id="ARBA00022485"/>
    </source>
</evidence>
<evidence type="ECO:0000313" key="9">
    <source>
        <dbReference type="EMBL" id="TCL53482.1"/>
    </source>
</evidence>
<sequence>MKKAKHWYDHLWIVTPIYLALGFFNILFAWLGMIFFCLPLFIAIFGGSKLYCNRYCDRGQFLSLLGGRLKLSANRPTPNWMRSKWFRYGFLVFFFAMFFQMLWVTYLVGSGAQNLSETVKLFWTFRLPWDWAYHGEAVAPWVAQFAFGFYSLMLTSNLIGWIVMALFKPRSWCVFCPMGTMTQLICKLRAPRGESVQTACSAQGCAGCAGCGKKEE</sequence>
<reference evidence="9 10" key="1">
    <citation type="submission" date="2019-03" db="EMBL/GenBank/DDBJ databases">
        <title>Genomic Encyclopedia of Type Strains, Phase IV (KMG-IV): sequencing the most valuable type-strain genomes for metagenomic binning, comparative biology and taxonomic classification.</title>
        <authorList>
            <person name="Goeker M."/>
        </authorList>
    </citation>
    <scope>NUCLEOTIDE SEQUENCE [LARGE SCALE GENOMIC DNA]</scope>
    <source>
        <strain evidence="9 10">DSM 100451</strain>
    </source>
</reference>
<evidence type="ECO:0000313" key="10">
    <source>
        <dbReference type="Proteomes" id="UP000295184"/>
    </source>
</evidence>
<keyword evidence="3" id="KW-0479">Metal-binding</keyword>
<dbReference type="STRING" id="1650663.GCA_001486665_03520"/>
<keyword evidence="4" id="KW-0249">Electron transport</keyword>
<keyword evidence="7" id="KW-0812">Transmembrane</keyword>
<name>A0A4V2QAR2_9FIRM</name>
<feature type="transmembrane region" description="Helical" evidence="7">
    <location>
        <begin position="141"/>
        <end position="167"/>
    </location>
</feature>
<dbReference type="EMBL" id="SLUM01000033">
    <property type="protein sequence ID" value="TCL53482.1"/>
    <property type="molecule type" value="Genomic_DNA"/>
</dbReference>
<keyword evidence="6" id="KW-0411">Iron-sulfur</keyword>
<organism evidence="9 10">
    <name type="scientific">Allofournierella massiliensis</name>
    <dbReference type="NCBI Taxonomy" id="1650663"/>
    <lineage>
        <taxon>Bacteria</taxon>
        <taxon>Bacillati</taxon>
        <taxon>Bacillota</taxon>
        <taxon>Clostridia</taxon>
        <taxon>Eubacteriales</taxon>
        <taxon>Oscillospiraceae</taxon>
        <taxon>Allofournierella</taxon>
    </lineage>
</organism>
<dbReference type="InterPro" id="IPR017896">
    <property type="entry name" value="4Fe4S_Fe-S-bd"/>
</dbReference>
<evidence type="ECO:0000256" key="7">
    <source>
        <dbReference type="SAM" id="Phobius"/>
    </source>
</evidence>
<dbReference type="GO" id="GO:0005886">
    <property type="term" value="C:plasma membrane"/>
    <property type="evidence" value="ECO:0007669"/>
    <property type="project" value="TreeGrafter"/>
</dbReference>
<evidence type="ECO:0000256" key="3">
    <source>
        <dbReference type="ARBA" id="ARBA00022723"/>
    </source>
</evidence>
<evidence type="ECO:0000256" key="6">
    <source>
        <dbReference type="ARBA" id="ARBA00023014"/>
    </source>
</evidence>
<dbReference type="Pfam" id="PF12801">
    <property type="entry name" value="Fer4_5"/>
    <property type="match status" value="2"/>
</dbReference>
<feature type="transmembrane region" description="Helical" evidence="7">
    <location>
        <begin position="85"/>
        <end position="106"/>
    </location>
</feature>
<keyword evidence="1" id="KW-0813">Transport</keyword>
<accession>A0A4V2QAR2</accession>
<keyword evidence="2" id="KW-0004">4Fe-4S</keyword>
<feature type="domain" description="4Fe-4S ferredoxin-type" evidence="8">
    <location>
        <begin position="28"/>
        <end position="67"/>
    </location>
</feature>
<feature type="domain" description="4Fe-4S ferredoxin-type" evidence="8">
    <location>
        <begin position="158"/>
        <end position="189"/>
    </location>
</feature>
<dbReference type="PANTHER" id="PTHR30176:SF3">
    <property type="entry name" value="FERREDOXIN-TYPE PROTEIN NAPH"/>
    <property type="match status" value="1"/>
</dbReference>
<dbReference type="GO" id="GO:0046872">
    <property type="term" value="F:metal ion binding"/>
    <property type="evidence" value="ECO:0007669"/>
    <property type="project" value="UniProtKB-KW"/>
</dbReference>
<evidence type="ECO:0000256" key="5">
    <source>
        <dbReference type="ARBA" id="ARBA00023004"/>
    </source>
</evidence>
<dbReference type="GO" id="GO:0051539">
    <property type="term" value="F:4 iron, 4 sulfur cluster binding"/>
    <property type="evidence" value="ECO:0007669"/>
    <property type="project" value="UniProtKB-KW"/>
</dbReference>
<protein>
    <recommendedName>
        <fullName evidence="8">4Fe-4S ferredoxin-type domain-containing protein</fullName>
    </recommendedName>
</protein>
<dbReference type="AlphaFoldDB" id="A0A4V2QAR2"/>
<evidence type="ECO:0000259" key="8">
    <source>
        <dbReference type="Pfam" id="PF12801"/>
    </source>
</evidence>
<feature type="transmembrane region" description="Helical" evidence="7">
    <location>
        <begin position="17"/>
        <end position="45"/>
    </location>
</feature>
<keyword evidence="5" id="KW-0408">Iron</keyword>
<proteinExistence type="predicted"/>
<comment type="caution">
    <text evidence="9">The sequence shown here is derived from an EMBL/GenBank/DDBJ whole genome shotgun (WGS) entry which is preliminary data.</text>
</comment>
<keyword evidence="7" id="KW-0472">Membrane</keyword>
<keyword evidence="7" id="KW-1133">Transmembrane helix</keyword>